<keyword evidence="4" id="KW-1185">Reference proteome</keyword>
<evidence type="ECO:0000313" key="4">
    <source>
        <dbReference type="Proteomes" id="UP000215450"/>
    </source>
</evidence>
<evidence type="ECO:0000259" key="1">
    <source>
        <dbReference type="PROSITE" id="PS50943"/>
    </source>
</evidence>
<dbReference type="EMBL" id="FXUV01000048">
    <property type="protein sequence ID" value="SMQ13155.1"/>
    <property type="molecule type" value="Genomic_DNA"/>
</dbReference>
<reference evidence="2" key="1">
    <citation type="submission" date="2017-05" db="EMBL/GenBank/DDBJ databases">
        <authorList>
            <person name="Song R."/>
            <person name="Chenine A.L."/>
            <person name="Ruprecht R.M."/>
        </authorList>
    </citation>
    <scope>NUCLEOTIDE SEQUENCE</scope>
    <source>
        <strain evidence="2">Kingella_eburonensis</strain>
    </source>
</reference>
<dbReference type="SUPFAM" id="SSF47413">
    <property type="entry name" value="lambda repressor-like DNA-binding domains"/>
    <property type="match status" value="1"/>
</dbReference>
<protein>
    <submittedName>
        <fullName evidence="3">Helix-turn-helix domain protein</fullName>
    </submittedName>
</protein>
<accession>A0A238TES2</accession>
<dbReference type="GeneID" id="93263116"/>
<dbReference type="SMART" id="SM00530">
    <property type="entry name" value="HTH_XRE"/>
    <property type="match status" value="1"/>
</dbReference>
<organism evidence="3 4">
    <name type="scientific">Kingella negevensis</name>
    <dbReference type="NCBI Taxonomy" id="1522312"/>
    <lineage>
        <taxon>Bacteria</taxon>
        <taxon>Pseudomonadati</taxon>
        <taxon>Pseudomonadota</taxon>
        <taxon>Betaproteobacteria</taxon>
        <taxon>Neisseriales</taxon>
        <taxon>Neisseriaceae</taxon>
        <taxon>Kingella</taxon>
    </lineage>
</organism>
<dbReference type="InterPro" id="IPR001387">
    <property type="entry name" value="Cro/C1-type_HTH"/>
</dbReference>
<dbReference type="InterPro" id="IPR010982">
    <property type="entry name" value="Lambda_DNA-bd_dom_sf"/>
</dbReference>
<reference evidence="3 4" key="2">
    <citation type="submission" date="2017-06" db="EMBL/GenBank/DDBJ databases">
        <authorList>
            <person name="Kim H.J."/>
            <person name="Triplett B.A."/>
        </authorList>
    </citation>
    <scope>NUCLEOTIDE SEQUENCE [LARGE SCALE GENOMIC DNA]</scope>
    <source>
        <strain evidence="3">Kingella_eburonensis</strain>
    </source>
</reference>
<dbReference type="Gene3D" id="1.10.260.40">
    <property type="entry name" value="lambda repressor-like DNA-binding domains"/>
    <property type="match status" value="1"/>
</dbReference>
<gene>
    <name evidence="2" type="ORF">KEBURONENSIS_01897</name>
    <name evidence="3" type="ORF">KEBURONENSIS_01911</name>
</gene>
<dbReference type="EMBL" id="FXUV02000053">
    <property type="protein sequence ID" value="SNB80954.1"/>
    <property type="molecule type" value="Genomic_DNA"/>
</dbReference>
<evidence type="ECO:0000313" key="3">
    <source>
        <dbReference type="EMBL" id="SNB80954.1"/>
    </source>
</evidence>
<proteinExistence type="predicted"/>
<dbReference type="Proteomes" id="UP000215450">
    <property type="component" value="Unassembled WGS sequence"/>
</dbReference>
<feature type="domain" description="HTH cro/C1-type" evidence="1">
    <location>
        <begin position="9"/>
        <end position="63"/>
    </location>
</feature>
<dbReference type="PROSITE" id="PS50943">
    <property type="entry name" value="HTH_CROC1"/>
    <property type="match status" value="1"/>
</dbReference>
<dbReference type="AlphaFoldDB" id="A0A238TES2"/>
<dbReference type="CDD" id="cd00093">
    <property type="entry name" value="HTH_XRE"/>
    <property type="match status" value="1"/>
</dbReference>
<name>A0A238TES2_9NEIS</name>
<sequence length="127" mass="14761">MQTCIKERLVFICENKNLKLKDFQELTELPYRTAQSYLNGTRTPNAEGLEVICTRLRVNLNWLVCGIGEPFIQEKQPEKIKLDVDEKELLENYRQASDNGKFVISSVARSTEKKANQDNQIQRYYGT</sequence>
<dbReference type="GO" id="GO:0003677">
    <property type="term" value="F:DNA binding"/>
    <property type="evidence" value="ECO:0007669"/>
    <property type="project" value="InterPro"/>
</dbReference>
<dbReference type="RefSeq" id="WP_003785045.1">
    <property type="nucleotide sequence ID" value="NZ_FXUV02000053.1"/>
</dbReference>
<evidence type="ECO:0000313" key="2">
    <source>
        <dbReference type="EMBL" id="SMQ13155.1"/>
    </source>
</evidence>